<name>A0A382NFX0_9ZZZZ</name>
<organism evidence="1">
    <name type="scientific">marine metagenome</name>
    <dbReference type="NCBI Taxonomy" id="408172"/>
    <lineage>
        <taxon>unclassified sequences</taxon>
        <taxon>metagenomes</taxon>
        <taxon>ecological metagenomes</taxon>
    </lineage>
</organism>
<gene>
    <name evidence="1" type="ORF">METZ01_LOCUS312454</name>
</gene>
<evidence type="ECO:0000313" key="1">
    <source>
        <dbReference type="EMBL" id="SVC59600.1"/>
    </source>
</evidence>
<protein>
    <submittedName>
        <fullName evidence="1">Uncharacterized protein</fullName>
    </submittedName>
</protein>
<accession>A0A382NFX0</accession>
<dbReference type="EMBL" id="UINC01099943">
    <property type="protein sequence ID" value="SVC59600.1"/>
    <property type="molecule type" value="Genomic_DNA"/>
</dbReference>
<sequence>MKINEKKLSKKTTVKLELINNNNKKHKLAVAKANRVLYYALTPKKTQKKL</sequence>
<reference evidence="1" key="1">
    <citation type="submission" date="2018-05" db="EMBL/GenBank/DDBJ databases">
        <authorList>
            <person name="Lanie J.A."/>
            <person name="Ng W.-L."/>
            <person name="Kazmierczak K.M."/>
            <person name="Andrzejewski T.M."/>
            <person name="Davidsen T.M."/>
            <person name="Wayne K.J."/>
            <person name="Tettelin H."/>
            <person name="Glass J.I."/>
            <person name="Rusch D."/>
            <person name="Podicherti R."/>
            <person name="Tsui H.-C.T."/>
            <person name="Winkler M.E."/>
        </authorList>
    </citation>
    <scope>NUCLEOTIDE SEQUENCE</scope>
</reference>
<dbReference type="AlphaFoldDB" id="A0A382NFX0"/>
<proteinExistence type="predicted"/>